<keyword evidence="1" id="KW-1133">Transmembrane helix</keyword>
<dbReference type="GeneID" id="8824706"/>
<name>D3SV30_NATMM</name>
<dbReference type="Proteomes" id="UP000001879">
    <property type="component" value="Chromosome"/>
</dbReference>
<organism evidence="2 4">
    <name type="scientific">Natrialba magadii (strain ATCC 43099 / DSM 3394 / CCM 3739 / CIP 104546 / IAM 13178 / JCM 8861 / NBRC 102185 / NCIMB 2190 / MS3)</name>
    <name type="common">Natronobacterium magadii</name>
    <dbReference type="NCBI Taxonomy" id="547559"/>
    <lineage>
        <taxon>Archaea</taxon>
        <taxon>Methanobacteriati</taxon>
        <taxon>Methanobacteriota</taxon>
        <taxon>Stenosarchaea group</taxon>
        <taxon>Halobacteria</taxon>
        <taxon>Halobacteriales</taxon>
        <taxon>Natrialbaceae</taxon>
        <taxon>Natrialba</taxon>
    </lineage>
</organism>
<dbReference type="EMBL" id="AOHS01000037">
    <property type="protein sequence ID" value="ELY29248.1"/>
    <property type="molecule type" value="Genomic_DNA"/>
</dbReference>
<reference evidence="4" key="1">
    <citation type="submission" date="2010-02" db="EMBL/GenBank/DDBJ databases">
        <title>Complete sequence of chromosome of Natrialba magadii ATCC 43099.</title>
        <authorList>
            <consortium name="US DOE Joint Genome Institute"/>
            <person name="Lucas S."/>
            <person name="Copeland A."/>
            <person name="Lapidus A."/>
            <person name="Cheng J.-F."/>
            <person name="Bruce D."/>
            <person name="Goodwin L."/>
            <person name="Pitluck S."/>
            <person name="Davenport K."/>
            <person name="Saunders E."/>
            <person name="Detter J.C."/>
            <person name="Han C."/>
            <person name="Tapia R."/>
            <person name="Land M."/>
            <person name="Hauser L."/>
            <person name="Kyrpides N."/>
            <person name="Mikhailova N."/>
            <person name="De Castro R.E."/>
            <person name="Maupin-Furlow J.A."/>
            <person name="Woyke T."/>
        </authorList>
    </citation>
    <scope>NUCLEOTIDE SEQUENCE [LARGE SCALE GENOMIC DNA]</scope>
    <source>
        <strain evidence="4">ATCC 43099 / DSM 3394 / CCM 3739 / CIP 104546 / IAM 13178 / JCM 8861 / NBRC 102185 / NCIMB 2190 / MS3</strain>
    </source>
</reference>
<reference evidence="2" key="4">
    <citation type="submission" date="2016-09" db="EMBL/GenBank/DDBJ databases">
        <authorList>
            <person name="Pfeiffer F."/>
        </authorList>
    </citation>
    <scope>NUCLEOTIDE SEQUENCE</scope>
    <source>
        <strain evidence="2">ATCC 43099</strain>
    </source>
</reference>
<dbReference type="HOGENOM" id="CLU_2056121_0_0_2"/>
<feature type="transmembrane region" description="Helical" evidence="1">
    <location>
        <begin position="12"/>
        <end position="31"/>
    </location>
</feature>
<proteinExistence type="predicted"/>
<feature type="transmembrane region" description="Helical" evidence="1">
    <location>
        <begin position="37"/>
        <end position="57"/>
    </location>
</feature>
<dbReference type="EMBL" id="CP001932">
    <property type="protein sequence ID" value="ADD05438.1"/>
    <property type="molecule type" value="Genomic_DNA"/>
</dbReference>
<reference evidence="3 5" key="3">
    <citation type="journal article" date="2014" name="PLoS Genet.">
        <title>Phylogenetically driven sequencing of extremely halophilic archaea reveals strategies for static and dynamic osmo-response.</title>
        <authorList>
            <person name="Becker E.A."/>
            <person name="Seitzer P.M."/>
            <person name="Tritt A."/>
            <person name="Larsen D."/>
            <person name="Krusor M."/>
            <person name="Yao A.I."/>
            <person name="Wu D."/>
            <person name="Madern D."/>
            <person name="Eisen J.A."/>
            <person name="Darling A.E."/>
            <person name="Facciotti M.T."/>
        </authorList>
    </citation>
    <scope>NUCLEOTIDE SEQUENCE [LARGE SCALE GENOMIC DNA]</scope>
    <source>
        <strain evidence="5">ATCC 43099 / DSM 3394 / CCM 3739 / CIP 104546 / IAM 13178 / JCM 8861 / NBRC 102185 / NCIMB 2190 / MS3</strain>
        <strain evidence="3">MS-3</strain>
    </source>
</reference>
<evidence type="ECO:0000313" key="5">
    <source>
        <dbReference type="Proteomes" id="UP000011543"/>
    </source>
</evidence>
<keyword evidence="1" id="KW-0812">Transmembrane</keyword>
<protein>
    <submittedName>
        <fullName evidence="2">Uncharacterized protein</fullName>
    </submittedName>
</protein>
<accession>D3SV30</accession>
<feature type="transmembrane region" description="Helical" evidence="1">
    <location>
        <begin position="94"/>
        <end position="114"/>
    </location>
</feature>
<dbReference type="AlphaFoldDB" id="D3SV30"/>
<evidence type="ECO:0000256" key="1">
    <source>
        <dbReference type="SAM" id="Phobius"/>
    </source>
</evidence>
<keyword evidence="1" id="KW-0472">Membrane</keyword>
<evidence type="ECO:0000313" key="4">
    <source>
        <dbReference type="Proteomes" id="UP000001879"/>
    </source>
</evidence>
<dbReference type="Proteomes" id="UP000011543">
    <property type="component" value="Unassembled WGS sequence"/>
</dbReference>
<evidence type="ECO:0000313" key="3">
    <source>
        <dbReference type="EMBL" id="ELY29248.1"/>
    </source>
</evidence>
<dbReference type="eggNOG" id="ENOG502N61E">
    <property type="taxonomic scope" value="Archaea"/>
</dbReference>
<evidence type="ECO:0000313" key="2">
    <source>
        <dbReference type="EMBL" id="ADD05438.1"/>
    </source>
</evidence>
<dbReference type="OrthoDB" id="170835at2157"/>
<feature type="transmembrane region" description="Helical" evidence="1">
    <location>
        <begin position="69"/>
        <end position="88"/>
    </location>
</feature>
<gene>
    <name evidence="2" type="ordered locus">Nmag_1865</name>
    <name evidence="3" type="ORF">C500_11040</name>
</gene>
<dbReference type="RefSeq" id="WP_004267578.1">
    <property type="nucleotide sequence ID" value="NC_013922.1"/>
</dbReference>
<dbReference type="PaxDb" id="547559-Nmag_1865"/>
<sequence>MALADRLEELGVVVGCAILLAIPTAALLGIFVDAVLLPVRLSLLALVPGTLVGLVVLRSDRLEYAHVWRFGLTTWLAAFVLWGVFDISQDGTDIVVALSAWLGAVAAGLVAATADRWRS</sequence>
<dbReference type="KEGG" id="nmg:Nmag_1865"/>
<dbReference type="PATRIC" id="fig|547559.17.peg.2180"/>
<reference evidence="2 4" key="2">
    <citation type="journal article" date="2012" name="BMC Genomics">
        <title>A comparative genomics perspective on the genetic content of the alkaliphilic haloarchaeon Natrialba magadii ATCC 43099T.</title>
        <authorList>
            <person name="Siddaramappa S."/>
            <person name="Challacombe J.F."/>
            <person name="Decastro R.E."/>
            <person name="Pfeiffer F."/>
            <person name="Sastre D.E."/>
            <person name="Gimenez M.I."/>
            <person name="Paggi R.A."/>
            <person name="Detter J.C."/>
            <person name="Davenport K.W."/>
            <person name="Goodwin L.A."/>
            <person name="Kyrpides N."/>
            <person name="Tapia R."/>
            <person name="Pitluck S."/>
            <person name="Lucas S."/>
            <person name="Woyke T."/>
            <person name="Maupin-Furlow J.A."/>
        </authorList>
    </citation>
    <scope>NUCLEOTIDE SEQUENCE [LARGE SCALE GENOMIC DNA]</scope>
    <source>
        <strain evidence="2">ATCC 43099</strain>
        <strain evidence="4">ATCC 43099 / DSM 3394 / CCM 3739 / CIP 104546 / IAM 13178 / JCM 8861 / NBRC 102185 / NCIMB 2190 / MS3</strain>
    </source>
</reference>
<keyword evidence="4" id="KW-1185">Reference proteome</keyword>